<dbReference type="EMBL" id="CAKLDM010000001">
    <property type="protein sequence ID" value="CAH0536734.1"/>
    <property type="molecule type" value="Genomic_DNA"/>
</dbReference>
<evidence type="ECO:0000313" key="1">
    <source>
        <dbReference type="EMBL" id="CAH0536734.1"/>
    </source>
</evidence>
<dbReference type="Proteomes" id="UP000838748">
    <property type="component" value="Unassembled WGS sequence"/>
</dbReference>
<evidence type="ECO:0000313" key="2">
    <source>
        <dbReference type="Proteomes" id="UP000838748"/>
    </source>
</evidence>
<keyword evidence="2" id="KW-1185">Reference proteome</keyword>
<protein>
    <submittedName>
        <fullName evidence="1">Uncharacterized protein</fullName>
    </submittedName>
</protein>
<accession>A0ABN8E1Q0</accession>
<gene>
    <name evidence="1" type="ORF">VMF7928_00653</name>
</gene>
<sequence>MTPKQFELFKAQLSRLTPQQLQTLQGEIRQNNKTRNQKQSPSVLLTEEEVNAISSLFA</sequence>
<dbReference type="RefSeq" id="WP_237360049.1">
    <property type="nucleotide sequence ID" value="NZ_CAKLDM010000001.1"/>
</dbReference>
<organism evidence="1 2">
    <name type="scientific">Vibrio marisflavi CECT 7928</name>
    <dbReference type="NCBI Taxonomy" id="634439"/>
    <lineage>
        <taxon>Bacteria</taxon>
        <taxon>Pseudomonadati</taxon>
        <taxon>Pseudomonadota</taxon>
        <taxon>Gammaproteobacteria</taxon>
        <taxon>Vibrionales</taxon>
        <taxon>Vibrionaceae</taxon>
        <taxon>Vibrio</taxon>
    </lineage>
</organism>
<name>A0ABN8E1Q0_9VIBR</name>
<proteinExistence type="predicted"/>
<reference evidence="1" key="1">
    <citation type="submission" date="2021-11" db="EMBL/GenBank/DDBJ databases">
        <authorList>
            <person name="Rodrigo-Torres L."/>
            <person name="Arahal R. D."/>
            <person name="Lucena T."/>
        </authorList>
    </citation>
    <scope>NUCLEOTIDE SEQUENCE</scope>
    <source>
        <strain evidence="1">CECT 7928</strain>
    </source>
</reference>
<comment type="caution">
    <text evidence="1">The sequence shown here is derived from an EMBL/GenBank/DDBJ whole genome shotgun (WGS) entry which is preliminary data.</text>
</comment>